<organism evidence="1 2">
    <name type="scientific">Aspergillus japonicus CBS 114.51</name>
    <dbReference type="NCBI Taxonomy" id="1448312"/>
    <lineage>
        <taxon>Eukaryota</taxon>
        <taxon>Fungi</taxon>
        <taxon>Dikarya</taxon>
        <taxon>Ascomycota</taxon>
        <taxon>Pezizomycotina</taxon>
        <taxon>Eurotiomycetes</taxon>
        <taxon>Eurotiomycetidae</taxon>
        <taxon>Eurotiales</taxon>
        <taxon>Aspergillaceae</taxon>
        <taxon>Aspergillus</taxon>
        <taxon>Aspergillus subgen. Circumdati</taxon>
    </lineage>
</organism>
<dbReference type="EMBL" id="KZ824792">
    <property type="protein sequence ID" value="RAH81998.1"/>
    <property type="molecule type" value="Genomic_DNA"/>
</dbReference>
<dbReference type="RefSeq" id="XP_025527892.1">
    <property type="nucleotide sequence ID" value="XM_025672076.1"/>
</dbReference>
<gene>
    <name evidence="1" type="ORF">BO86DRAFT_389233</name>
</gene>
<dbReference type="GeneID" id="37175768"/>
<dbReference type="AlphaFoldDB" id="A0A8T8X1I7"/>
<reference evidence="1 2" key="1">
    <citation type="submission" date="2018-02" db="EMBL/GenBank/DDBJ databases">
        <title>The genomes of Aspergillus section Nigri reveals drivers in fungal speciation.</title>
        <authorList>
            <consortium name="DOE Joint Genome Institute"/>
            <person name="Vesth T.C."/>
            <person name="Nybo J."/>
            <person name="Theobald S."/>
            <person name="Brandl J."/>
            <person name="Frisvad J.C."/>
            <person name="Nielsen K.F."/>
            <person name="Lyhne E.K."/>
            <person name="Kogle M.E."/>
            <person name="Kuo A."/>
            <person name="Riley R."/>
            <person name="Clum A."/>
            <person name="Nolan M."/>
            <person name="Lipzen A."/>
            <person name="Salamov A."/>
            <person name="Henrissat B."/>
            <person name="Wiebenga A."/>
            <person name="De vries R.P."/>
            <person name="Grigoriev I.V."/>
            <person name="Mortensen U.H."/>
            <person name="Andersen M.R."/>
            <person name="Baker S.E."/>
        </authorList>
    </citation>
    <scope>NUCLEOTIDE SEQUENCE [LARGE SCALE GENOMIC DNA]</scope>
    <source>
        <strain evidence="1 2">CBS 114.51</strain>
    </source>
</reference>
<name>A0A8T8X1I7_ASPJA</name>
<protein>
    <submittedName>
        <fullName evidence="1">Uncharacterized protein</fullName>
    </submittedName>
</protein>
<sequence>MMRRLLEVGALGPVHLLPTATRLPRAIVLDSMKSRWTGPPLYDPTSSSPHEVTINILQHEADGEPFFTKKALLDLQAQLSRPLEAGEKYVAIGFEGTPVEFEPAIGQVSEHVGHRFVK</sequence>
<dbReference type="Proteomes" id="UP000249497">
    <property type="component" value="Unassembled WGS sequence"/>
</dbReference>
<keyword evidence="2" id="KW-1185">Reference proteome</keyword>
<accession>A0A8T8X1I7</accession>
<evidence type="ECO:0000313" key="2">
    <source>
        <dbReference type="Proteomes" id="UP000249497"/>
    </source>
</evidence>
<proteinExistence type="predicted"/>
<evidence type="ECO:0000313" key="1">
    <source>
        <dbReference type="EMBL" id="RAH81998.1"/>
    </source>
</evidence>